<name>A0A6C0F290_9ZZZZ</name>
<dbReference type="PANTHER" id="PTHR34203">
    <property type="entry name" value="METHYLTRANSFERASE, FKBM FAMILY PROTEIN"/>
    <property type="match status" value="1"/>
</dbReference>
<dbReference type="EMBL" id="MN739014">
    <property type="protein sequence ID" value="QHT35182.1"/>
    <property type="molecule type" value="Genomic_DNA"/>
</dbReference>
<evidence type="ECO:0000313" key="2">
    <source>
        <dbReference type="EMBL" id="QHT35182.1"/>
    </source>
</evidence>
<dbReference type="NCBIfam" id="TIGR01444">
    <property type="entry name" value="fkbM_fam"/>
    <property type="match status" value="1"/>
</dbReference>
<dbReference type="Pfam" id="PF05050">
    <property type="entry name" value="Methyltransf_21"/>
    <property type="match status" value="1"/>
</dbReference>
<reference evidence="2" key="1">
    <citation type="journal article" date="2020" name="Nature">
        <title>Giant virus diversity and host interactions through global metagenomics.</title>
        <authorList>
            <person name="Schulz F."/>
            <person name="Roux S."/>
            <person name="Paez-Espino D."/>
            <person name="Jungbluth S."/>
            <person name="Walsh D.A."/>
            <person name="Denef V.J."/>
            <person name="McMahon K.D."/>
            <person name="Konstantinidis K.T."/>
            <person name="Eloe-Fadrosh E.A."/>
            <person name="Kyrpides N.C."/>
            <person name="Woyke T."/>
        </authorList>
    </citation>
    <scope>NUCLEOTIDE SEQUENCE</scope>
    <source>
        <strain evidence="2">GVMAG-M-3300009180-1</strain>
    </source>
</reference>
<organism evidence="2">
    <name type="scientific">viral metagenome</name>
    <dbReference type="NCBI Taxonomy" id="1070528"/>
    <lineage>
        <taxon>unclassified sequences</taxon>
        <taxon>metagenomes</taxon>
        <taxon>organismal metagenomes</taxon>
    </lineage>
</organism>
<dbReference type="Gene3D" id="3.40.50.150">
    <property type="entry name" value="Vaccinia Virus protein VP39"/>
    <property type="match status" value="1"/>
</dbReference>
<proteinExistence type="predicted"/>
<dbReference type="PANTHER" id="PTHR34203:SF15">
    <property type="entry name" value="SLL1173 PROTEIN"/>
    <property type="match status" value="1"/>
</dbReference>
<dbReference type="InterPro" id="IPR006342">
    <property type="entry name" value="FkbM_mtfrase"/>
</dbReference>
<dbReference type="SUPFAM" id="SSF53335">
    <property type="entry name" value="S-adenosyl-L-methionine-dependent methyltransferases"/>
    <property type="match status" value="1"/>
</dbReference>
<dbReference type="InterPro" id="IPR052514">
    <property type="entry name" value="SAM-dependent_MTase"/>
</dbReference>
<protein>
    <recommendedName>
        <fullName evidence="1">Methyltransferase FkbM domain-containing protein</fullName>
    </recommendedName>
</protein>
<dbReference type="InterPro" id="IPR029063">
    <property type="entry name" value="SAM-dependent_MTases_sf"/>
</dbReference>
<accession>A0A6C0F290</accession>
<feature type="domain" description="Methyltransferase FkbM" evidence="1">
    <location>
        <begin position="62"/>
        <end position="218"/>
    </location>
</feature>
<evidence type="ECO:0000259" key="1">
    <source>
        <dbReference type="Pfam" id="PF05050"/>
    </source>
</evidence>
<dbReference type="AlphaFoldDB" id="A0A6C0F290"/>
<sequence>MPYLLERTIKTVLGNDVNINSNNLVAKAHFDDPRNYADFIINQINTEKIYQPYLKPNQVIFDIGANVGLFSLHCADSGSIIYAFEPTPQHYNLLCEFTNKFDNIKPINVAISDKDDKITFYMSDANTTMNSISNRYGKSIEVNGRSILSFIKEYNIDKVDFIKCDIEGSEMIALTYETVKPLFEFVDKWFIEVHNTPDRVTRDNRMILKHIFETVGYKCEEKGSDTLYIYK</sequence>